<accession>A0A086J1A9</accession>
<evidence type="ECO:0000313" key="2">
    <source>
        <dbReference type="EMBL" id="KFG25927.1"/>
    </source>
</evidence>
<sequence length="918" mass="107548">MQDMSRQRVTHKTWKRIILVHILINTFYMIKVLARLELEEIFEIMSLTFGENNLVVAKDGPLNFMRGYLYCKNSYIINQRLYSPNINIQHYLAVKEESQAPNWDFYGIRIPHHDRPCYKPFINLIKYNNPPHGLNAFSIERYIYQLSNVFILMFSTLGKGVGIEFPTSNAFISAFRLDEFKDHQNHFLAALFLMAENLTVPMHIETVGSATYVVLKKGEKSEEHFRIELQDVLYTRQGVYGSSNRNKSLCEIVLFFMEYCNAPVINAFGLNADPMTEDSFKNGAFLCSMKFLIQAYVFEFVDSVQQAEGFLRAVYEILNECSGIFGTGHETATQILNKCFIQPTDDYRNTIAEDYKNAKELVTILKKQVFPPFISFRWSKTIFSLPVIHREGTAYVHSFKSIFLNGNDASILKLILSLLYNPETDEYDISHIPNPSQKFKEFFRKYKKPKEFFTLRMYMDWNEVVSHLPNPNIIYQVPGNNLRCGFVNMLQAIREITGFSSVDTPRHRDFDKILTANKPYTKKQKSELFGYMEYLFTEISIFTPSIIKYSMFPANNNYCYERVEYIGWADIILGSGLTRRTIMLSISKTKIFMGVKTPKPYISDEDDQKLVDMRNKYKSGNTFYSHLQYEYVKTISMLVKNPAEIFREEVAKFEITKLIRNNFVEYNRLLMLGSVISQNVITKVFIIFIVNLYPHIHHEQHPMIVFTSNLIPYTRLDENIREHITAAIELSGLSLFYPNFITNQNIDSFLFTTLNQCKIIYDEADAMRTPFELSKFICKKIKEKSSRDIISTEFMMIHQFYNILIFWRLFSDNLPDNAIKILEMVRYHNPYMGSLLSDIICGVWLIYMYRYMPRLTNCIDVLYTYIIAPRLPTNILNYIIVDGVPSECYKEILSIIHMQIKERAERREAIESLKQCRQ</sequence>
<organism evidence="2 3">
    <name type="scientific">Nematocida ausubeli (strain ATCC PRA-371 / ERTm2)</name>
    <name type="common">Nematode killer fungus</name>
    <dbReference type="NCBI Taxonomy" id="1913371"/>
    <lineage>
        <taxon>Eukaryota</taxon>
        <taxon>Fungi</taxon>
        <taxon>Fungi incertae sedis</taxon>
        <taxon>Microsporidia</taxon>
        <taxon>Nematocida</taxon>
    </lineage>
</organism>
<keyword evidence="1" id="KW-0812">Transmembrane</keyword>
<dbReference type="Proteomes" id="UP000054524">
    <property type="component" value="Unassembled WGS sequence"/>
</dbReference>
<proteinExistence type="predicted"/>
<keyword evidence="1" id="KW-0472">Membrane</keyword>
<protein>
    <submittedName>
        <fullName evidence="2">Uncharacterized protein</fullName>
    </submittedName>
</protein>
<dbReference type="GeneID" id="77676889"/>
<dbReference type="EMBL" id="AKIJ01000004">
    <property type="protein sequence ID" value="KFG25927.1"/>
    <property type="molecule type" value="Genomic_DNA"/>
</dbReference>
<dbReference type="AlphaFoldDB" id="A0A086J1A9"/>
<keyword evidence="1" id="KW-1133">Transmembrane helix</keyword>
<dbReference type="HOGENOM" id="CLU_009683_3_0_1"/>
<evidence type="ECO:0000313" key="3">
    <source>
        <dbReference type="Proteomes" id="UP000054524"/>
    </source>
</evidence>
<name>A0A086J1A9_NEMA1</name>
<evidence type="ECO:0000256" key="1">
    <source>
        <dbReference type="SAM" id="Phobius"/>
    </source>
</evidence>
<keyword evidence="3" id="KW-1185">Reference proteome</keyword>
<feature type="transmembrane region" description="Helical" evidence="1">
    <location>
        <begin position="16"/>
        <end position="34"/>
    </location>
</feature>
<reference evidence="2 3" key="1">
    <citation type="journal article" date="2014" name="Genome Announc.">
        <title>Genome Sequence of the Microsporidian Species Nematocida sp1 Strain ERTm6 (ATCC PRA-372).</title>
        <authorList>
            <person name="Bakowski M.A."/>
            <person name="Priest M."/>
            <person name="Young S."/>
            <person name="Cuomo C.A."/>
            <person name="Troemel E.R."/>
        </authorList>
    </citation>
    <scope>NUCLEOTIDE SEQUENCE [LARGE SCALE GENOMIC DNA]</scope>
    <source>
        <strain evidence="2 3">ERTm6</strain>
    </source>
</reference>
<comment type="caution">
    <text evidence="2">The sequence shown here is derived from an EMBL/GenBank/DDBJ whole genome shotgun (WGS) entry which is preliminary data.</text>
</comment>
<gene>
    <name evidence="2" type="ORF">NESG_01916</name>
</gene>
<dbReference type="RefSeq" id="XP_052904482.1">
    <property type="nucleotide sequence ID" value="XM_053049532.1"/>
</dbReference>